<evidence type="ECO:0000256" key="1">
    <source>
        <dbReference type="SAM" id="MobiDB-lite"/>
    </source>
</evidence>
<sequence>MGEPSLSLGSFPPLQSTVTAGCPPASNELEEGEILEKSPVGSGAWRDKAEQHCVVINSCESSAGAPELIKRPSRSRSPNLSPEGIGLSGAGVVVREAPGETSSSPPSRVQTPMAVGEGLLNGASGARLGVKLNKRLRPIWC</sequence>
<evidence type="ECO:0000313" key="2">
    <source>
        <dbReference type="EMBL" id="KAJ8775197.1"/>
    </source>
</evidence>
<organism evidence="2 3">
    <name type="scientific">Erythroxylum novogranatense</name>
    <dbReference type="NCBI Taxonomy" id="1862640"/>
    <lineage>
        <taxon>Eukaryota</taxon>
        <taxon>Viridiplantae</taxon>
        <taxon>Streptophyta</taxon>
        <taxon>Embryophyta</taxon>
        <taxon>Tracheophyta</taxon>
        <taxon>Spermatophyta</taxon>
        <taxon>Magnoliopsida</taxon>
        <taxon>eudicotyledons</taxon>
        <taxon>Gunneridae</taxon>
        <taxon>Pentapetalae</taxon>
        <taxon>rosids</taxon>
        <taxon>fabids</taxon>
        <taxon>Malpighiales</taxon>
        <taxon>Erythroxylaceae</taxon>
        <taxon>Erythroxylum</taxon>
    </lineage>
</organism>
<proteinExistence type="predicted"/>
<comment type="caution">
    <text evidence="2">The sequence shown here is derived from an EMBL/GenBank/DDBJ whole genome shotgun (WGS) entry which is preliminary data.</text>
</comment>
<name>A0AAV8U7B5_9ROSI</name>
<protein>
    <submittedName>
        <fullName evidence="2">Uncharacterized protein</fullName>
    </submittedName>
</protein>
<reference evidence="2 3" key="1">
    <citation type="submission" date="2021-09" db="EMBL/GenBank/DDBJ databases">
        <title>Genomic insights and catalytic innovation underlie evolution of tropane alkaloids biosynthesis.</title>
        <authorList>
            <person name="Wang Y.-J."/>
            <person name="Tian T."/>
            <person name="Huang J.-P."/>
            <person name="Huang S.-X."/>
        </authorList>
    </citation>
    <scope>NUCLEOTIDE SEQUENCE [LARGE SCALE GENOMIC DNA]</scope>
    <source>
        <strain evidence="2">KIB-2018</strain>
        <tissue evidence="2">Leaf</tissue>
    </source>
</reference>
<gene>
    <name evidence="2" type="ORF">K2173_020201</name>
</gene>
<feature type="region of interest" description="Disordered" evidence="1">
    <location>
        <begin position="65"/>
        <end position="115"/>
    </location>
</feature>
<evidence type="ECO:0000313" key="3">
    <source>
        <dbReference type="Proteomes" id="UP001159364"/>
    </source>
</evidence>
<accession>A0AAV8U7B5</accession>
<feature type="region of interest" description="Disordered" evidence="1">
    <location>
        <begin position="1"/>
        <end position="43"/>
    </location>
</feature>
<dbReference type="Proteomes" id="UP001159364">
    <property type="component" value="Linkage Group LG01"/>
</dbReference>
<dbReference type="AlphaFoldDB" id="A0AAV8U7B5"/>
<dbReference type="EMBL" id="JAIWQS010000001">
    <property type="protein sequence ID" value="KAJ8775197.1"/>
    <property type="molecule type" value="Genomic_DNA"/>
</dbReference>
<keyword evidence="3" id="KW-1185">Reference proteome</keyword>
<feature type="compositionally biased region" description="Polar residues" evidence="1">
    <location>
        <begin position="100"/>
        <end position="110"/>
    </location>
</feature>